<comment type="similarity">
    <text evidence="2">Belongs to the cytochrome P450 family.</text>
</comment>
<organism evidence="8 9">
    <name type="scientific">Penicillium frequentans</name>
    <dbReference type="NCBI Taxonomy" id="3151616"/>
    <lineage>
        <taxon>Eukaryota</taxon>
        <taxon>Fungi</taxon>
        <taxon>Dikarya</taxon>
        <taxon>Ascomycota</taxon>
        <taxon>Pezizomycotina</taxon>
        <taxon>Eurotiomycetes</taxon>
        <taxon>Eurotiomycetidae</taxon>
        <taxon>Eurotiales</taxon>
        <taxon>Aspergillaceae</taxon>
        <taxon>Penicillium</taxon>
    </lineage>
</organism>
<accession>A0AAD6GE80</accession>
<reference evidence="8 9" key="1">
    <citation type="journal article" date="2023" name="IMA Fungus">
        <title>Comparative genomic study of the Penicillium genus elucidates a diverse pangenome and 15 lateral gene transfer events.</title>
        <authorList>
            <person name="Petersen C."/>
            <person name="Sorensen T."/>
            <person name="Nielsen M.R."/>
            <person name="Sondergaard T.E."/>
            <person name="Sorensen J.L."/>
            <person name="Fitzpatrick D.A."/>
            <person name="Frisvad J.C."/>
            <person name="Nielsen K.L."/>
        </authorList>
    </citation>
    <scope>NUCLEOTIDE SEQUENCE [LARGE SCALE GENOMIC DNA]</scope>
    <source>
        <strain evidence="8 9">IBT 35679</strain>
    </source>
</reference>
<dbReference type="Gene3D" id="1.10.630.10">
    <property type="entry name" value="Cytochrome P450"/>
    <property type="match status" value="1"/>
</dbReference>
<evidence type="ECO:0000256" key="1">
    <source>
        <dbReference type="ARBA" id="ARBA00001971"/>
    </source>
</evidence>
<evidence type="ECO:0000313" key="9">
    <source>
        <dbReference type="Proteomes" id="UP001220324"/>
    </source>
</evidence>
<evidence type="ECO:0000256" key="5">
    <source>
        <dbReference type="ARBA" id="ARBA00023004"/>
    </source>
</evidence>
<evidence type="ECO:0000256" key="7">
    <source>
        <dbReference type="SAM" id="MobiDB-lite"/>
    </source>
</evidence>
<evidence type="ECO:0000256" key="6">
    <source>
        <dbReference type="ARBA" id="ARBA00023033"/>
    </source>
</evidence>
<keyword evidence="6" id="KW-0560">Oxidoreductase</keyword>
<dbReference type="InterPro" id="IPR050529">
    <property type="entry name" value="CYP450_sterol_14alpha_dmase"/>
</dbReference>
<feature type="region of interest" description="Disordered" evidence="7">
    <location>
        <begin position="1"/>
        <end position="40"/>
    </location>
</feature>
<dbReference type="Proteomes" id="UP001220324">
    <property type="component" value="Unassembled WGS sequence"/>
</dbReference>
<evidence type="ECO:0000256" key="2">
    <source>
        <dbReference type="ARBA" id="ARBA00010617"/>
    </source>
</evidence>
<dbReference type="PANTHER" id="PTHR24304:SF2">
    <property type="entry name" value="24-HYDROXYCHOLESTEROL 7-ALPHA-HYDROXYLASE"/>
    <property type="match status" value="1"/>
</dbReference>
<dbReference type="PANTHER" id="PTHR24304">
    <property type="entry name" value="CYTOCHROME P450 FAMILY 7"/>
    <property type="match status" value="1"/>
</dbReference>
<dbReference type="SUPFAM" id="SSF48264">
    <property type="entry name" value="Cytochrome P450"/>
    <property type="match status" value="1"/>
</dbReference>
<gene>
    <name evidence="8" type="ORF">N7494_010286</name>
</gene>
<evidence type="ECO:0000313" key="8">
    <source>
        <dbReference type="EMBL" id="KAJ5533734.1"/>
    </source>
</evidence>
<proteinExistence type="inferred from homology"/>
<dbReference type="InterPro" id="IPR036396">
    <property type="entry name" value="Cyt_P450_sf"/>
</dbReference>
<protein>
    <submittedName>
        <fullName evidence="8">Cytochrome P450</fullName>
    </submittedName>
</protein>
<keyword evidence="5" id="KW-0408">Iron</keyword>
<keyword evidence="9" id="KW-1185">Reference proteome</keyword>
<dbReference type="GO" id="GO:0020037">
    <property type="term" value="F:heme binding"/>
    <property type="evidence" value="ECO:0007669"/>
    <property type="project" value="InterPro"/>
</dbReference>
<keyword evidence="3" id="KW-0349">Heme</keyword>
<sequence>MKAQASKAYKADKSGPCRKRHPRSYVSPHNRVDYLTHESGTGADGSWTAADVPSLSEHIQNPACAESAQAESSQSMGIEAGYASVLSRESGPFNLESIFGPLLLQVNPGFMDMLWEFDELTPSLSKHVPRWLLPRAYRLRDFLLEQVHVWHFLLAVDGQDDDSIASSDLGLIWVSVTNVVPSAMMTALHIFADQGPLRRVRESLKDDITVTNEGADGKAVQVQIDMEKVIKNSLLQAVYAETLRLHVQAFVTRRSAHESATIDNWLLQQDEVVMVNSYDPPAVCRAV</sequence>
<evidence type="ECO:0000256" key="4">
    <source>
        <dbReference type="ARBA" id="ARBA00022723"/>
    </source>
</evidence>
<dbReference type="GO" id="GO:0008395">
    <property type="term" value="F:steroid hydroxylase activity"/>
    <property type="evidence" value="ECO:0007669"/>
    <property type="project" value="TreeGrafter"/>
</dbReference>
<name>A0AAD6GE80_9EURO</name>
<comment type="caution">
    <text evidence="8">The sequence shown here is derived from an EMBL/GenBank/DDBJ whole genome shotgun (WGS) entry which is preliminary data.</text>
</comment>
<dbReference type="GO" id="GO:0016705">
    <property type="term" value="F:oxidoreductase activity, acting on paired donors, with incorporation or reduction of molecular oxygen"/>
    <property type="evidence" value="ECO:0007669"/>
    <property type="project" value="InterPro"/>
</dbReference>
<dbReference type="GO" id="GO:0005506">
    <property type="term" value="F:iron ion binding"/>
    <property type="evidence" value="ECO:0007669"/>
    <property type="project" value="InterPro"/>
</dbReference>
<dbReference type="EMBL" id="JAQIZZ010000007">
    <property type="protein sequence ID" value="KAJ5533734.1"/>
    <property type="molecule type" value="Genomic_DNA"/>
</dbReference>
<keyword evidence="4" id="KW-0479">Metal-binding</keyword>
<evidence type="ECO:0000256" key="3">
    <source>
        <dbReference type="ARBA" id="ARBA00022617"/>
    </source>
</evidence>
<dbReference type="AlphaFoldDB" id="A0AAD6GE80"/>
<keyword evidence="6" id="KW-0503">Monooxygenase</keyword>
<comment type="cofactor">
    <cofactor evidence="1">
        <name>heme</name>
        <dbReference type="ChEBI" id="CHEBI:30413"/>
    </cofactor>
</comment>